<dbReference type="AlphaFoldDB" id="A0A1E5WBC8"/>
<accession>A0A1E5WBC8</accession>
<dbReference type="InterPro" id="IPR001810">
    <property type="entry name" value="F-box_dom"/>
</dbReference>
<protein>
    <recommendedName>
        <fullName evidence="2">F-box domain-containing protein</fullName>
    </recommendedName>
</protein>
<feature type="domain" description="F-box" evidence="2">
    <location>
        <begin position="311"/>
        <end position="352"/>
    </location>
</feature>
<comment type="caution">
    <text evidence="3">The sequence shown here is derived from an EMBL/GenBank/DDBJ whole genome shotgun (WGS) entry which is preliminary data.</text>
</comment>
<dbReference type="OrthoDB" id="627920at2759"/>
<evidence type="ECO:0000256" key="1">
    <source>
        <dbReference type="SAM" id="MobiDB-lite"/>
    </source>
</evidence>
<feature type="domain" description="F-box" evidence="2">
    <location>
        <begin position="20"/>
        <end position="61"/>
    </location>
</feature>
<sequence>MASPEEPVAKRLDAPPLLGLADDLLGTILLCLPTLADVGRAATVCSTLRRVIAGRSFRRCLRSFHRAPCLGFLQDKFYPAEAPHPSAPYARALARAADFYFAFLPSGSTGPWFIRDARDGRVLLEKCLVTTELAVADPVSRRYVLLPPPPIPDDLAGPDLQQSRLHLESLLVPASDDEEPTSFRVICMAVRRAHLVAFVFSSASGEWLEFSLAKIPRDSLPEYCSAIAEADDGSPEMFTIGNDAGGSSTKAPASGSSRGESACRLSVATVSQLQPKVHHSSRPAGDAMTSPEDPRTKRIDAPVPPPPLLRLNDDLLEEIFLRLPALADVGRAATACAAFRRVVADRAFLRRLRSVHASPLLGLLLFSSIHPAEPPHSHAPFARALQRAADLSFSFVPSAGRWIPVDARDGRVLLEREAMSGHFAVCDPLSRRYLVLPQIPARPAAQRRRRLEPFLVPASDEDAETSFRVVCVVECKPGQLVAFVFSSATGQWASLTVDASVQPSCKFSWSSYACGCFYWKVTGTNNFLVLDPRLMEFSSVCIPSGHGQQDSVIVEAGEGSIGMFNLYNSIISAASYLVYTVREIDQQGNSMWQFKRRVRLPSQYIFSFADAMDRHLLLRGIPWNLHLESSPDEIDIGYFSVEFESMRIEKMCDLKHLLYAKLYTGFPPSLCPPSI</sequence>
<gene>
    <name evidence="3" type="ORF">BAE44_0004347</name>
</gene>
<evidence type="ECO:0000313" key="3">
    <source>
        <dbReference type="EMBL" id="OEL34634.1"/>
    </source>
</evidence>
<organism evidence="3 4">
    <name type="scientific">Dichanthelium oligosanthes</name>
    <dbReference type="NCBI Taxonomy" id="888268"/>
    <lineage>
        <taxon>Eukaryota</taxon>
        <taxon>Viridiplantae</taxon>
        <taxon>Streptophyta</taxon>
        <taxon>Embryophyta</taxon>
        <taxon>Tracheophyta</taxon>
        <taxon>Spermatophyta</taxon>
        <taxon>Magnoliopsida</taxon>
        <taxon>Liliopsida</taxon>
        <taxon>Poales</taxon>
        <taxon>Poaceae</taxon>
        <taxon>PACMAD clade</taxon>
        <taxon>Panicoideae</taxon>
        <taxon>Panicodae</taxon>
        <taxon>Paniceae</taxon>
        <taxon>Dichantheliinae</taxon>
        <taxon>Dichanthelium</taxon>
    </lineage>
</organism>
<evidence type="ECO:0000259" key="2">
    <source>
        <dbReference type="SMART" id="SM00256"/>
    </source>
</evidence>
<dbReference type="PANTHER" id="PTHR31264:SF3">
    <property type="entry name" value="OS07G0554100 PROTEIN"/>
    <property type="match status" value="1"/>
</dbReference>
<evidence type="ECO:0000313" key="4">
    <source>
        <dbReference type="Proteomes" id="UP000095767"/>
    </source>
</evidence>
<dbReference type="STRING" id="888268.A0A1E5WBC8"/>
<feature type="region of interest" description="Disordered" evidence="1">
    <location>
        <begin position="270"/>
        <end position="304"/>
    </location>
</feature>
<dbReference type="Proteomes" id="UP000095767">
    <property type="component" value="Unassembled WGS sequence"/>
</dbReference>
<proteinExistence type="predicted"/>
<dbReference type="EMBL" id="LWDX02014720">
    <property type="protein sequence ID" value="OEL34634.1"/>
    <property type="molecule type" value="Genomic_DNA"/>
</dbReference>
<keyword evidence="4" id="KW-1185">Reference proteome</keyword>
<dbReference type="SMART" id="SM00256">
    <property type="entry name" value="FBOX"/>
    <property type="match status" value="2"/>
</dbReference>
<reference evidence="3 4" key="1">
    <citation type="submission" date="2016-09" db="EMBL/GenBank/DDBJ databases">
        <title>The draft genome of Dichanthelium oligosanthes: A C3 panicoid grass species.</title>
        <authorList>
            <person name="Studer A.J."/>
            <person name="Schnable J.C."/>
            <person name="Brutnell T.P."/>
        </authorList>
    </citation>
    <scope>NUCLEOTIDE SEQUENCE [LARGE SCALE GENOMIC DNA]</scope>
    <source>
        <strain evidence="4">cv. Kellogg 1175</strain>
        <tissue evidence="3">Leaf</tissue>
    </source>
</reference>
<name>A0A1E5WBC8_9POAL</name>
<dbReference type="SUPFAM" id="SSF81383">
    <property type="entry name" value="F-box domain"/>
    <property type="match status" value="2"/>
</dbReference>
<dbReference type="InterPro" id="IPR036047">
    <property type="entry name" value="F-box-like_dom_sf"/>
</dbReference>
<dbReference type="PANTHER" id="PTHR31264">
    <property type="entry name" value="OS07G0554500 PROTEIN-RELATED"/>
    <property type="match status" value="1"/>
</dbReference>